<proteinExistence type="inferred from homology"/>
<dbReference type="Proteomes" id="UP000435243">
    <property type="component" value="Unassembled WGS sequence"/>
</dbReference>
<evidence type="ECO:0000256" key="8">
    <source>
        <dbReference type="ARBA" id="ARBA00022833"/>
    </source>
</evidence>
<evidence type="ECO:0000256" key="4">
    <source>
        <dbReference type="ARBA" id="ARBA00012783"/>
    </source>
</evidence>
<dbReference type="Gene3D" id="3.40.140.10">
    <property type="entry name" value="Cytidine Deaminase, domain 2"/>
    <property type="match status" value="1"/>
</dbReference>
<comment type="catalytic activity">
    <reaction evidence="10 15">
        <text>2'-deoxycytidine + H2O + H(+) = 2'-deoxyuridine + NH4(+)</text>
        <dbReference type="Rhea" id="RHEA:13433"/>
        <dbReference type="ChEBI" id="CHEBI:15377"/>
        <dbReference type="ChEBI" id="CHEBI:15378"/>
        <dbReference type="ChEBI" id="CHEBI:15698"/>
        <dbReference type="ChEBI" id="CHEBI:16450"/>
        <dbReference type="ChEBI" id="CHEBI:28938"/>
        <dbReference type="EC" id="3.5.4.5"/>
    </reaction>
</comment>
<dbReference type="InterPro" id="IPR002125">
    <property type="entry name" value="CMP_dCMP_dom"/>
</dbReference>
<keyword evidence="7 15" id="KW-0378">Hydrolase</keyword>
<dbReference type="InterPro" id="IPR016192">
    <property type="entry name" value="APOBEC/CMP_deaminase_Zn-bd"/>
</dbReference>
<dbReference type="NCBIfam" id="NF004064">
    <property type="entry name" value="PRK05578.1"/>
    <property type="match status" value="1"/>
</dbReference>
<evidence type="ECO:0000256" key="5">
    <source>
        <dbReference type="ARBA" id="ARBA00018266"/>
    </source>
</evidence>
<reference evidence="17 18" key="1">
    <citation type="submission" date="2019-12" db="EMBL/GenBank/DDBJ databases">
        <title>Genomic-based taxomic classification of the family Erythrobacteraceae.</title>
        <authorList>
            <person name="Xu L."/>
        </authorList>
    </citation>
    <scope>NUCLEOTIDE SEQUENCE [LARGE SCALE GENOMIC DNA]</scope>
    <source>
        <strain evidence="17 18">JCM 16339</strain>
    </source>
</reference>
<feature type="active site" description="Proton donor" evidence="12">
    <location>
        <position position="57"/>
    </location>
</feature>
<evidence type="ECO:0000256" key="1">
    <source>
        <dbReference type="ARBA" id="ARBA00001947"/>
    </source>
</evidence>
<dbReference type="SUPFAM" id="SSF53927">
    <property type="entry name" value="Cytidine deaminase-like"/>
    <property type="match status" value="1"/>
</dbReference>
<dbReference type="GO" id="GO:0005829">
    <property type="term" value="C:cytosol"/>
    <property type="evidence" value="ECO:0007669"/>
    <property type="project" value="TreeGrafter"/>
</dbReference>
<dbReference type="Pfam" id="PF00383">
    <property type="entry name" value="dCMP_cyt_deam_1"/>
    <property type="match status" value="1"/>
</dbReference>
<protein>
    <recommendedName>
        <fullName evidence="5 15">Cytidine deaminase</fullName>
        <ecNumber evidence="4 15">3.5.4.5</ecNumber>
    </recommendedName>
    <alternativeName>
        <fullName evidence="9 15">Cytidine aminohydrolase</fullName>
    </alternativeName>
</protein>
<keyword evidence="18" id="KW-1185">Reference proteome</keyword>
<dbReference type="PROSITE" id="PS00903">
    <property type="entry name" value="CYT_DCMP_DEAMINASES_1"/>
    <property type="match status" value="1"/>
</dbReference>
<comment type="catalytic activity">
    <reaction evidence="11 15">
        <text>cytidine + H2O + H(+) = uridine + NH4(+)</text>
        <dbReference type="Rhea" id="RHEA:16069"/>
        <dbReference type="ChEBI" id="CHEBI:15377"/>
        <dbReference type="ChEBI" id="CHEBI:15378"/>
        <dbReference type="ChEBI" id="CHEBI:16704"/>
        <dbReference type="ChEBI" id="CHEBI:17562"/>
        <dbReference type="ChEBI" id="CHEBI:28938"/>
        <dbReference type="EC" id="3.5.4.5"/>
    </reaction>
</comment>
<dbReference type="GO" id="GO:0004126">
    <property type="term" value="F:cytidine deaminase activity"/>
    <property type="evidence" value="ECO:0007669"/>
    <property type="project" value="UniProtKB-UniRule"/>
</dbReference>
<keyword evidence="6 14" id="KW-0479">Metal-binding</keyword>
<dbReference type="EMBL" id="WTYY01000005">
    <property type="protein sequence ID" value="MXO89090.1"/>
    <property type="molecule type" value="Genomic_DNA"/>
</dbReference>
<dbReference type="AlphaFoldDB" id="A0A844ZPV8"/>
<dbReference type="OrthoDB" id="9795347at2"/>
<gene>
    <name evidence="17" type="ORF">GRI32_10095</name>
</gene>
<dbReference type="RefSeq" id="WP_160591872.1">
    <property type="nucleotide sequence ID" value="NZ_BAAAFP010000001.1"/>
</dbReference>
<comment type="caution">
    <text evidence="17">The sequence shown here is derived from an EMBL/GenBank/DDBJ whole genome shotgun (WGS) entry which is preliminary data.</text>
</comment>
<name>A0A844ZPV8_9SPHN</name>
<evidence type="ECO:0000259" key="16">
    <source>
        <dbReference type="PROSITE" id="PS51747"/>
    </source>
</evidence>
<feature type="domain" description="CMP/dCMP-type deaminase" evidence="16">
    <location>
        <begin position="3"/>
        <end position="133"/>
    </location>
</feature>
<dbReference type="GO" id="GO:0008270">
    <property type="term" value="F:zinc ion binding"/>
    <property type="evidence" value="ECO:0007669"/>
    <property type="project" value="UniProtKB-UniRule"/>
</dbReference>
<organism evidence="17 18">
    <name type="scientific">Alteraurantiacibacter aestuarii</name>
    <dbReference type="NCBI Taxonomy" id="650004"/>
    <lineage>
        <taxon>Bacteria</taxon>
        <taxon>Pseudomonadati</taxon>
        <taxon>Pseudomonadota</taxon>
        <taxon>Alphaproteobacteria</taxon>
        <taxon>Sphingomonadales</taxon>
        <taxon>Erythrobacteraceae</taxon>
        <taxon>Alteraurantiacibacter</taxon>
    </lineage>
</organism>
<evidence type="ECO:0000256" key="6">
    <source>
        <dbReference type="ARBA" id="ARBA00022723"/>
    </source>
</evidence>
<dbReference type="InterPro" id="IPR006262">
    <property type="entry name" value="Cyt_deam_tetra"/>
</dbReference>
<evidence type="ECO:0000313" key="17">
    <source>
        <dbReference type="EMBL" id="MXO89090.1"/>
    </source>
</evidence>
<evidence type="ECO:0000256" key="7">
    <source>
        <dbReference type="ARBA" id="ARBA00022801"/>
    </source>
</evidence>
<evidence type="ECO:0000313" key="18">
    <source>
        <dbReference type="Proteomes" id="UP000435243"/>
    </source>
</evidence>
<evidence type="ECO:0000256" key="2">
    <source>
        <dbReference type="ARBA" id="ARBA00003949"/>
    </source>
</evidence>
<feature type="binding site" evidence="14">
    <location>
        <position position="55"/>
    </location>
    <ligand>
        <name>Zn(2+)</name>
        <dbReference type="ChEBI" id="CHEBI:29105"/>
        <note>catalytic</note>
    </ligand>
</feature>
<feature type="binding site" evidence="14">
    <location>
        <position position="89"/>
    </location>
    <ligand>
        <name>Zn(2+)</name>
        <dbReference type="ChEBI" id="CHEBI:29105"/>
        <note>catalytic</note>
    </ligand>
</feature>
<dbReference type="GO" id="GO:0055086">
    <property type="term" value="P:nucleobase-containing small molecule metabolic process"/>
    <property type="evidence" value="ECO:0007669"/>
    <property type="project" value="UniProtKB-ARBA"/>
</dbReference>
<sequence length="136" mass="13967">MSINSVELLDAARAAADLAHAPYSNFRVGAALLFDDGQVVTGANVENASYGLSLCGETVAVARAMSEGRRGGLVAVAISGPDADEISPCGRCRQVLTELAGLDGSDPLVLGEGRSGVREWRLSHLLPDSFGPAALS</sequence>
<dbReference type="PANTHER" id="PTHR11644:SF2">
    <property type="entry name" value="CYTIDINE DEAMINASE"/>
    <property type="match status" value="1"/>
</dbReference>
<accession>A0A844ZPV8</accession>
<feature type="binding site" evidence="13">
    <location>
        <begin position="44"/>
        <end position="50"/>
    </location>
    <ligand>
        <name>substrate</name>
    </ligand>
</feature>
<dbReference type="GO" id="GO:0042802">
    <property type="term" value="F:identical protein binding"/>
    <property type="evidence" value="ECO:0007669"/>
    <property type="project" value="UniProtKB-ARBA"/>
</dbReference>
<dbReference type="CDD" id="cd01283">
    <property type="entry name" value="cytidine_deaminase"/>
    <property type="match status" value="1"/>
</dbReference>
<dbReference type="PROSITE" id="PS51747">
    <property type="entry name" value="CYT_DCMP_DEAMINASES_2"/>
    <property type="match status" value="1"/>
</dbReference>
<evidence type="ECO:0000256" key="12">
    <source>
        <dbReference type="PIRSR" id="PIRSR606262-1"/>
    </source>
</evidence>
<evidence type="ECO:0000256" key="13">
    <source>
        <dbReference type="PIRSR" id="PIRSR606262-2"/>
    </source>
</evidence>
<comment type="function">
    <text evidence="2 15">This enzyme scavenges exogenous and endogenous cytidine and 2'-deoxycytidine for UMP synthesis.</text>
</comment>
<comment type="cofactor">
    <cofactor evidence="1 14 15">
        <name>Zn(2+)</name>
        <dbReference type="ChEBI" id="CHEBI:29105"/>
    </cofactor>
</comment>
<evidence type="ECO:0000256" key="10">
    <source>
        <dbReference type="ARBA" id="ARBA00049252"/>
    </source>
</evidence>
<evidence type="ECO:0000256" key="3">
    <source>
        <dbReference type="ARBA" id="ARBA00006576"/>
    </source>
</evidence>
<feature type="binding site" evidence="14">
    <location>
        <position position="92"/>
    </location>
    <ligand>
        <name>Zn(2+)</name>
        <dbReference type="ChEBI" id="CHEBI:29105"/>
        <note>catalytic</note>
    </ligand>
</feature>
<dbReference type="InterPro" id="IPR050202">
    <property type="entry name" value="Cyt/Deoxycyt_deaminase"/>
</dbReference>
<evidence type="ECO:0000256" key="11">
    <source>
        <dbReference type="ARBA" id="ARBA00049558"/>
    </source>
</evidence>
<dbReference type="PANTHER" id="PTHR11644">
    <property type="entry name" value="CYTIDINE DEAMINASE"/>
    <property type="match status" value="1"/>
</dbReference>
<dbReference type="GO" id="GO:0072527">
    <property type="term" value="P:pyrimidine-containing compound metabolic process"/>
    <property type="evidence" value="ECO:0007669"/>
    <property type="project" value="UniProtKB-ARBA"/>
</dbReference>
<evidence type="ECO:0000256" key="15">
    <source>
        <dbReference type="RuleBase" id="RU364006"/>
    </source>
</evidence>
<evidence type="ECO:0000256" key="9">
    <source>
        <dbReference type="ARBA" id="ARBA00032005"/>
    </source>
</evidence>
<keyword evidence="8 14" id="KW-0862">Zinc</keyword>
<dbReference type="InterPro" id="IPR016193">
    <property type="entry name" value="Cytidine_deaminase-like"/>
</dbReference>
<dbReference type="EC" id="3.5.4.5" evidence="4 15"/>
<comment type="similarity">
    <text evidence="3 15">Belongs to the cytidine and deoxycytidylate deaminase family.</text>
</comment>
<evidence type="ECO:0000256" key="14">
    <source>
        <dbReference type="PIRSR" id="PIRSR606262-3"/>
    </source>
</evidence>
<dbReference type="NCBIfam" id="TIGR01354">
    <property type="entry name" value="cyt_deam_tetra"/>
    <property type="match status" value="1"/>
</dbReference>